<dbReference type="Pfam" id="PF23596">
    <property type="entry name" value="DUF7138"/>
    <property type="match status" value="1"/>
</dbReference>
<protein>
    <recommendedName>
        <fullName evidence="1">DUF7138 domain-containing protein</fullName>
    </recommendedName>
</protein>
<dbReference type="Proteomes" id="UP001229421">
    <property type="component" value="Unassembled WGS sequence"/>
</dbReference>
<proteinExistence type="predicted"/>
<dbReference type="EMBL" id="JAUHHV010000010">
    <property type="protein sequence ID" value="KAK1410994.1"/>
    <property type="molecule type" value="Genomic_DNA"/>
</dbReference>
<organism evidence="2 3">
    <name type="scientific">Tagetes erecta</name>
    <name type="common">African marigold</name>
    <dbReference type="NCBI Taxonomy" id="13708"/>
    <lineage>
        <taxon>Eukaryota</taxon>
        <taxon>Viridiplantae</taxon>
        <taxon>Streptophyta</taxon>
        <taxon>Embryophyta</taxon>
        <taxon>Tracheophyta</taxon>
        <taxon>Spermatophyta</taxon>
        <taxon>Magnoliopsida</taxon>
        <taxon>eudicotyledons</taxon>
        <taxon>Gunneridae</taxon>
        <taxon>Pentapetalae</taxon>
        <taxon>asterids</taxon>
        <taxon>campanulids</taxon>
        <taxon>Asterales</taxon>
        <taxon>Asteraceae</taxon>
        <taxon>Asteroideae</taxon>
        <taxon>Heliantheae alliance</taxon>
        <taxon>Tageteae</taxon>
        <taxon>Tagetes</taxon>
    </lineage>
</organism>
<comment type="caution">
    <text evidence="2">The sequence shown here is derived from an EMBL/GenBank/DDBJ whole genome shotgun (WGS) entry which is preliminary data.</text>
</comment>
<reference evidence="2" key="1">
    <citation type="journal article" date="2023" name="bioRxiv">
        <title>Improved chromosome-level genome assembly for marigold (Tagetes erecta).</title>
        <authorList>
            <person name="Jiang F."/>
            <person name="Yuan L."/>
            <person name="Wang S."/>
            <person name="Wang H."/>
            <person name="Xu D."/>
            <person name="Wang A."/>
            <person name="Fan W."/>
        </authorList>
    </citation>
    <scope>NUCLEOTIDE SEQUENCE</scope>
    <source>
        <strain evidence="2">WSJ</strain>
        <tissue evidence="2">Leaf</tissue>
    </source>
</reference>
<keyword evidence="3" id="KW-1185">Reference proteome</keyword>
<name>A0AAD8JUE5_TARER</name>
<gene>
    <name evidence="2" type="ORF">QVD17_37537</name>
</gene>
<dbReference type="InterPro" id="IPR055562">
    <property type="entry name" value="DUF7138"/>
</dbReference>
<dbReference type="AlphaFoldDB" id="A0AAD8JUE5"/>
<feature type="domain" description="DUF7138" evidence="1">
    <location>
        <begin position="9"/>
        <end position="94"/>
    </location>
</feature>
<dbReference type="PANTHER" id="PTHR36351:SF1">
    <property type="entry name" value="EMBRYO SAC DEVELOPMENT ARREST 12"/>
    <property type="match status" value="1"/>
</dbReference>
<sequence>MVEFETESVMFPVILYDGEREINVGNISINPTLEFKQFQKKLKQTVGISYNNLTTYFVDRVVSKTIPSERRRILITSKVDFSVIVRETNFYFLVVLKRSRRDRRKKVNKPSAFPSLVVSPEYMLHLSRVDGHEHVGYGPYVYDDLFSGFRMNWNGVMYSPVDVNAYVDCETERALCEECLRAEREGRKGEFHFCVYDDVVSGGLGHG</sequence>
<dbReference type="PANTHER" id="PTHR36351">
    <property type="entry name" value="EMBRYO SAC DEVELOPMENT ARREST 12"/>
    <property type="match status" value="1"/>
</dbReference>
<evidence type="ECO:0000313" key="3">
    <source>
        <dbReference type="Proteomes" id="UP001229421"/>
    </source>
</evidence>
<accession>A0AAD8JUE5</accession>
<evidence type="ECO:0000259" key="1">
    <source>
        <dbReference type="Pfam" id="PF23596"/>
    </source>
</evidence>
<evidence type="ECO:0000313" key="2">
    <source>
        <dbReference type="EMBL" id="KAK1410994.1"/>
    </source>
</evidence>